<dbReference type="Gene3D" id="1.10.10.10">
    <property type="entry name" value="Winged helix-like DNA-binding domain superfamily/Winged helix DNA-binding domain"/>
    <property type="match status" value="1"/>
</dbReference>
<name>A0A0M0L559_9BACI</name>
<feature type="modified residue" description="4-aspartylphosphate" evidence="7">
    <location>
        <position position="50"/>
    </location>
</feature>
<evidence type="ECO:0000259" key="9">
    <source>
        <dbReference type="PROSITE" id="PS50110"/>
    </source>
</evidence>
<dbReference type="CDD" id="cd00383">
    <property type="entry name" value="trans_reg_C"/>
    <property type="match status" value="1"/>
</dbReference>
<reference evidence="12" key="1">
    <citation type="submission" date="2015-08" db="EMBL/GenBank/DDBJ databases">
        <title>Fjat-14210 dsm16467.</title>
        <authorList>
            <person name="Liu B."/>
            <person name="Wang J."/>
            <person name="Zhu Y."/>
            <person name="Liu G."/>
            <person name="Chen Q."/>
            <person name="Chen Z."/>
            <person name="Lan J."/>
            <person name="Che J."/>
            <person name="Ge C."/>
            <person name="Shi H."/>
            <person name="Pan Z."/>
            <person name="Liu X."/>
        </authorList>
    </citation>
    <scope>NUCLEOTIDE SEQUENCE [LARGE SCALE GENOMIC DNA]</scope>
    <source>
        <strain evidence="12">DSM 16467</strain>
    </source>
</reference>
<keyword evidence="3" id="KW-0902">Two-component regulatory system</keyword>
<accession>A0A0M0L559</accession>
<dbReference type="OrthoDB" id="9802426at2"/>
<dbReference type="EMBL" id="LILC01000013">
    <property type="protein sequence ID" value="KOO46179.1"/>
    <property type="molecule type" value="Genomic_DNA"/>
</dbReference>
<dbReference type="Pfam" id="PF00072">
    <property type="entry name" value="Response_reg"/>
    <property type="match status" value="1"/>
</dbReference>
<proteinExistence type="predicted"/>
<dbReference type="PROSITE" id="PS50110">
    <property type="entry name" value="RESPONSE_REGULATORY"/>
    <property type="match status" value="1"/>
</dbReference>
<protein>
    <submittedName>
        <fullName evidence="11">Transcriptional regulator</fullName>
    </submittedName>
</protein>
<evidence type="ECO:0000256" key="7">
    <source>
        <dbReference type="PROSITE-ProRule" id="PRU00169"/>
    </source>
</evidence>
<dbReference type="Pfam" id="PF00486">
    <property type="entry name" value="Trans_reg_C"/>
    <property type="match status" value="1"/>
</dbReference>
<evidence type="ECO:0000313" key="12">
    <source>
        <dbReference type="Proteomes" id="UP000037558"/>
    </source>
</evidence>
<dbReference type="STRING" id="284581.AMD01_09955"/>
<organism evidence="11 12">
    <name type="scientific">Priestia koreensis</name>
    <dbReference type="NCBI Taxonomy" id="284581"/>
    <lineage>
        <taxon>Bacteria</taxon>
        <taxon>Bacillati</taxon>
        <taxon>Bacillota</taxon>
        <taxon>Bacilli</taxon>
        <taxon>Bacillales</taxon>
        <taxon>Bacillaceae</taxon>
        <taxon>Priestia</taxon>
    </lineage>
</organism>
<dbReference type="Proteomes" id="UP000037558">
    <property type="component" value="Unassembled WGS sequence"/>
</dbReference>
<feature type="domain" description="Response regulatory" evidence="9">
    <location>
        <begin position="3"/>
        <end position="114"/>
    </location>
</feature>
<dbReference type="Gene3D" id="3.40.50.2300">
    <property type="match status" value="1"/>
</dbReference>
<dbReference type="AlphaFoldDB" id="A0A0M0L559"/>
<keyword evidence="6" id="KW-0804">Transcription</keyword>
<dbReference type="SMART" id="SM00448">
    <property type="entry name" value="REC"/>
    <property type="match status" value="1"/>
</dbReference>
<dbReference type="GO" id="GO:0005829">
    <property type="term" value="C:cytosol"/>
    <property type="evidence" value="ECO:0007669"/>
    <property type="project" value="TreeGrafter"/>
</dbReference>
<evidence type="ECO:0000259" key="10">
    <source>
        <dbReference type="PROSITE" id="PS51755"/>
    </source>
</evidence>
<evidence type="ECO:0000256" key="1">
    <source>
        <dbReference type="ARBA" id="ARBA00004496"/>
    </source>
</evidence>
<comment type="subcellular location">
    <subcellularLocation>
        <location evidence="1">Cytoplasm</location>
    </subcellularLocation>
</comment>
<dbReference type="InterPro" id="IPR016032">
    <property type="entry name" value="Sig_transdc_resp-reg_C-effctor"/>
</dbReference>
<dbReference type="Gene3D" id="6.10.250.690">
    <property type="match status" value="1"/>
</dbReference>
<keyword evidence="4" id="KW-0805">Transcription regulation</keyword>
<comment type="caution">
    <text evidence="11">The sequence shown here is derived from an EMBL/GenBank/DDBJ whole genome shotgun (WGS) entry which is preliminary data.</text>
</comment>
<evidence type="ECO:0000256" key="4">
    <source>
        <dbReference type="ARBA" id="ARBA00023015"/>
    </source>
</evidence>
<sequence>MKNVLIVDDEPKIREVVSSYLQKEGFQTLEAETGKEAISKSNQADFIILDLMLPDLSGENVCQTIRRQSSVPILMLTAKVMENERIEGLTVGADDYMIKPFSPRELVMRVKTILRRSTEGDLLAETLSYEGGLTIHTGKKEAYIEKERAGLTPNEYKLLVFMARNPERTFSRDELIERVLGIDFEGDSRTIDQHIKNLRHKIEQNPKEPVYILTTYGIGYRFSGGKIG</sequence>
<dbReference type="InterPro" id="IPR001867">
    <property type="entry name" value="OmpR/PhoB-type_DNA-bd"/>
</dbReference>
<dbReference type="InterPro" id="IPR011006">
    <property type="entry name" value="CheY-like_superfamily"/>
</dbReference>
<dbReference type="GO" id="GO:0006355">
    <property type="term" value="P:regulation of DNA-templated transcription"/>
    <property type="evidence" value="ECO:0007669"/>
    <property type="project" value="InterPro"/>
</dbReference>
<feature type="domain" description="OmpR/PhoB-type" evidence="10">
    <location>
        <begin position="124"/>
        <end position="224"/>
    </location>
</feature>
<feature type="DNA-binding region" description="OmpR/PhoB-type" evidence="8">
    <location>
        <begin position="124"/>
        <end position="224"/>
    </location>
</feature>
<dbReference type="InterPro" id="IPR039420">
    <property type="entry name" value="WalR-like"/>
</dbReference>
<evidence type="ECO:0000256" key="8">
    <source>
        <dbReference type="PROSITE-ProRule" id="PRU01091"/>
    </source>
</evidence>
<dbReference type="SUPFAM" id="SSF52172">
    <property type="entry name" value="CheY-like"/>
    <property type="match status" value="1"/>
</dbReference>
<dbReference type="InterPro" id="IPR036388">
    <property type="entry name" value="WH-like_DNA-bd_sf"/>
</dbReference>
<dbReference type="GO" id="GO:0032993">
    <property type="term" value="C:protein-DNA complex"/>
    <property type="evidence" value="ECO:0007669"/>
    <property type="project" value="TreeGrafter"/>
</dbReference>
<dbReference type="SUPFAM" id="SSF46894">
    <property type="entry name" value="C-terminal effector domain of the bipartite response regulators"/>
    <property type="match status" value="1"/>
</dbReference>
<gene>
    <name evidence="11" type="ORF">AMD01_09955</name>
</gene>
<dbReference type="PROSITE" id="PS51755">
    <property type="entry name" value="OMPR_PHOB"/>
    <property type="match status" value="1"/>
</dbReference>
<evidence type="ECO:0000256" key="2">
    <source>
        <dbReference type="ARBA" id="ARBA00022553"/>
    </source>
</evidence>
<dbReference type="GO" id="GO:0000976">
    <property type="term" value="F:transcription cis-regulatory region binding"/>
    <property type="evidence" value="ECO:0007669"/>
    <property type="project" value="TreeGrafter"/>
</dbReference>
<keyword evidence="5 8" id="KW-0238">DNA-binding</keyword>
<evidence type="ECO:0000256" key="6">
    <source>
        <dbReference type="ARBA" id="ARBA00023163"/>
    </source>
</evidence>
<dbReference type="RefSeq" id="WP_053401249.1">
    <property type="nucleotide sequence ID" value="NZ_JAUKEN010000001.1"/>
</dbReference>
<keyword evidence="12" id="KW-1185">Reference proteome</keyword>
<dbReference type="PANTHER" id="PTHR48111">
    <property type="entry name" value="REGULATOR OF RPOS"/>
    <property type="match status" value="1"/>
</dbReference>
<dbReference type="SMART" id="SM00862">
    <property type="entry name" value="Trans_reg_C"/>
    <property type="match status" value="1"/>
</dbReference>
<dbReference type="FunFam" id="3.40.50.2300:FF:000001">
    <property type="entry name" value="DNA-binding response regulator PhoB"/>
    <property type="match status" value="1"/>
</dbReference>
<evidence type="ECO:0000256" key="5">
    <source>
        <dbReference type="ARBA" id="ARBA00023125"/>
    </source>
</evidence>
<dbReference type="PATRIC" id="fig|284581.3.peg.2070"/>
<evidence type="ECO:0000256" key="3">
    <source>
        <dbReference type="ARBA" id="ARBA00023012"/>
    </source>
</evidence>
<dbReference type="GO" id="GO:0000156">
    <property type="term" value="F:phosphorelay response regulator activity"/>
    <property type="evidence" value="ECO:0007669"/>
    <property type="project" value="TreeGrafter"/>
</dbReference>
<dbReference type="InterPro" id="IPR001789">
    <property type="entry name" value="Sig_transdc_resp-reg_receiver"/>
</dbReference>
<keyword evidence="2 7" id="KW-0597">Phosphoprotein</keyword>
<dbReference type="PANTHER" id="PTHR48111:SF73">
    <property type="entry name" value="ALKALINE PHOSPHATASE SYNTHESIS TRANSCRIPTIONAL REGULATORY PROTEIN PHOP"/>
    <property type="match status" value="1"/>
</dbReference>
<evidence type="ECO:0000313" key="11">
    <source>
        <dbReference type="EMBL" id="KOO46179.1"/>
    </source>
</evidence>